<dbReference type="EMBL" id="CAJVCH010007588">
    <property type="protein sequence ID" value="CAG7661160.1"/>
    <property type="molecule type" value="Genomic_DNA"/>
</dbReference>
<keyword evidence="3" id="KW-1185">Reference proteome</keyword>
<evidence type="ECO:0000256" key="1">
    <source>
        <dbReference type="SAM" id="SignalP"/>
    </source>
</evidence>
<dbReference type="AlphaFoldDB" id="A0A8J2JN39"/>
<evidence type="ECO:0000313" key="2">
    <source>
        <dbReference type="EMBL" id="CAG7661160.1"/>
    </source>
</evidence>
<feature type="chain" id="PRO_5035167806" evidence="1">
    <location>
        <begin position="24"/>
        <end position="89"/>
    </location>
</feature>
<reference evidence="2" key="1">
    <citation type="submission" date="2021-06" db="EMBL/GenBank/DDBJ databases">
        <authorList>
            <person name="Hodson N. C."/>
            <person name="Mongue J. A."/>
            <person name="Jaron S. K."/>
        </authorList>
    </citation>
    <scope>NUCLEOTIDE SEQUENCE</scope>
</reference>
<feature type="signal peptide" evidence="1">
    <location>
        <begin position="1"/>
        <end position="23"/>
    </location>
</feature>
<name>A0A8J2JN39_9HEXA</name>
<protein>
    <submittedName>
        <fullName evidence="2">Uncharacterized protein</fullName>
    </submittedName>
</protein>
<dbReference type="Proteomes" id="UP000708208">
    <property type="component" value="Unassembled WGS sequence"/>
</dbReference>
<proteinExistence type="predicted"/>
<sequence length="89" mass="10317">MSRAHFLFVLIIIVLTLLTSVWTGETTIKPFGKFKKTHHRSHKYGGEGSSHKVRNMGDWLPDYGGTWDDSHKGPIYIFQKRKFGFFPAY</sequence>
<gene>
    <name evidence="2" type="ORF">AFUS01_LOCUS1372</name>
</gene>
<keyword evidence="1" id="KW-0732">Signal</keyword>
<comment type="caution">
    <text evidence="2">The sequence shown here is derived from an EMBL/GenBank/DDBJ whole genome shotgun (WGS) entry which is preliminary data.</text>
</comment>
<accession>A0A8J2JN39</accession>
<evidence type="ECO:0000313" key="3">
    <source>
        <dbReference type="Proteomes" id="UP000708208"/>
    </source>
</evidence>
<organism evidence="2 3">
    <name type="scientific">Allacma fusca</name>
    <dbReference type="NCBI Taxonomy" id="39272"/>
    <lineage>
        <taxon>Eukaryota</taxon>
        <taxon>Metazoa</taxon>
        <taxon>Ecdysozoa</taxon>
        <taxon>Arthropoda</taxon>
        <taxon>Hexapoda</taxon>
        <taxon>Collembola</taxon>
        <taxon>Symphypleona</taxon>
        <taxon>Sminthuridae</taxon>
        <taxon>Allacma</taxon>
    </lineage>
</organism>